<protein>
    <submittedName>
        <fullName evidence="1">Thymidylate kinase</fullName>
    </submittedName>
</protein>
<gene>
    <name evidence="1" type="ORF">SAMN04488111_0944</name>
</gene>
<dbReference type="OrthoDB" id="2088152at2"/>
<dbReference type="RefSeq" id="WP_089377239.1">
    <property type="nucleotide sequence ID" value="NZ_FZNX01000001.1"/>
</dbReference>
<dbReference type="GO" id="GO:0016301">
    <property type="term" value="F:kinase activity"/>
    <property type="evidence" value="ECO:0007669"/>
    <property type="project" value="UniProtKB-KW"/>
</dbReference>
<keyword evidence="2" id="KW-1185">Reference proteome</keyword>
<name>A0A238VT42_9FLAO</name>
<keyword evidence="1" id="KW-0418">Kinase</keyword>
<dbReference type="Gene3D" id="3.40.50.300">
    <property type="entry name" value="P-loop containing nucleotide triphosphate hydrolases"/>
    <property type="match status" value="1"/>
</dbReference>
<keyword evidence="1" id="KW-0808">Transferase</keyword>
<evidence type="ECO:0000313" key="1">
    <source>
        <dbReference type="EMBL" id="SNR36973.1"/>
    </source>
</evidence>
<organism evidence="1 2">
    <name type="scientific">Lutibacter flavus</name>
    <dbReference type="NCBI Taxonomy" id="691689"/>
    <lineage>
        <taxon>Bacteria</taxon>
        <taxon>Pseudomonadati</taxon>
        <taxon>Bacteroidota</taxon>
        <taxon>Flavobacteriia</taxon>
        <taxon>Flavobacteriales</taxon>
        <taxon>Flavobacteriaceae</taxon>
        <taxon>Lutibacter</taxon>
    </lineage>
</organism>
<dbReference type="InterPro" id="IPR027417">
    <property type="entry name" value="P-loop_NTPase"/>
</dbReference>
<dbReference type="AlphaFoldDB" id="A0A238VT42"/>
<accession>A0A238VT42</accession>
<dbReference type="SUPFAM" id="SSF52540">
    <property type="entry name" value="P-loop containing nucleoside triphosphate hydrolases"/>
    <property type="match status" value="1"/>
</dbReference>
<reference evidence="2" key="1">
    <citation type="submission" date="2017-06" db="EMBL/GenBank/DDBJ databases">
        <authorList>
            <person name="Varghese N."/>
            <person name="Submissions S."/>
        </authorList>
    </citation>
    <scope>NUCLEOTIDE SEQUENCE [LARGE SCALE GENOMIC DNA]</scope>
    <source>
        <strain evidence="2">DSM 27993</strain>
    </source>
</reference>
<evidence type="ECO:0000313" key="2">
    <source>
        <dbReference type="Proteomes" id="UP000198412"/>
    </source>
</evidence>
<dbReference type="Proteomes" id="UP000198412">
    <property type="component" value="Unassembled WGS sequence"/>
</dbReference>
<proteinExistence type="predicted"/>
<dbReference type="EMBL" id="FZNX01000001">
    <property type="protein sequence ID" value="SNR36973.1"/>
    <property type="molecule type" value="Genomic_DNA"/>
</dbReference>
<sequence length="438" mass="50439">MTFLPQFFNALNSQNIQFCVLRNYQSLPESTDGSDLDILINKKDATKFITVISEISFNQGGKIISIIPSINYPKICVLGNIENGWGIMIDLHYDEICYRDYTILSNKNVWRNTFQHNDEIAALNTKADALVGLFKELLNNGTCREKYFNNFKNLALDEEFLNEVFQDIEKPEFIPILIETKNNSYSKNEINRLVKALNKFFPKRTINSIKKISKLSRLFKQPGYTIAFLGTDGSGKSTVIEKVKPTLNEAFHNAVYYEHMRPNKLPSIARLLGKKEEFNGPVTNPHGSSTSGFFGSLVRWSYYMLDYTVGFYLKIWPKKAIRSCVWMFDRYYYDYLIDPRRGRIQLPFWVLKLGQFIIPEPDIILCLGTDAAVIHKRKPELPLEEVERQVAALKKFCNAHKRAVWIDTGKSIEASSNDALNAIIEKMAKRFESVKLSK</sequence>